<dbReference type="GO" id="GO:0003677">
    <property type="term" value="F:DNA binding"/>
    <property type="evidence" value="ECO:0007669"/>
    <property type="project" value="InterPro"/>
</dbReference>
<dbReference type="InterPro" id="IPR006197">
    <property type="entry name" value="Peptidase_S24_LexA"/>
</dbReference>
<evidence type="ECO:0000313" key="10">
    <source>
        <dbReference type="Proteomes" id="UP000003100"/>
    </source>
</evidence>
<dbReference type="InterPro" id="IPR010982">
    <property type="entry name" value="Lambda_DNA-bd_dom_sf"/>
</dbReference>
<organism evidence="9 10">
    <name type="scientific">Blautia hydrogenotrophica (strain DSM 10507 / JCM 14656 / S5a33)</name>
    <name type="common">Ruminococcus hydrogenotrophicus</name>
    <dbReference type="NCBI Taxonomy" id="476272"/>
    <lineage>
        <taxon>Bacteria</taxon>
        <taxon>Bacillati</taxon>
        <taxon>Bacillota</taxon>
        <taxon>Clostridia</taxon>
        <taxon>Lachnospirales</taxon>
        <taxon>Lachnospiraceae</taxon>
        <taxon>Blautia</taxon>
    </lineage>
</organism>
<keyword evidence="6" id="KW-0742">SOS response</keyword>
<evidence type="ECO:0000256" key="7">
    <source>
        <dbReference type="RuleBase" id="RU003991"/>
    </source>
</evidence>
<dbReference type="CDD" id="cd00093">
    <property type="entry name" value="HTH_XRE"/>
    <property type="match status" value="1"/>
</dbReference>
<dbReference type="GO" id="GO:0009432">
    <property type="term" value="P:SOS response"/>
    <property type="evidence" value="ECO:0007669"/>
    <property type="project" value="UniProtKB-KW"/>
</dbReference>
<evidence type="ECO:0000256" key="1">
    <source>
        <dbReference type="ARBA" id="ARBA00007484"/>
    </source>
</evidence>
<sequence length="227" mass="25623">MKERTVFMKKSAPNDNLQKRIFAKNLNFYISKSNKQQNEVAKDLGFPPTTFNTWCVGKVMPKMGKVQALADYFGVLKSDLLEDKNKDDSLHISNIFPITTHKLPMLGEIACGKPIFMDENRDNYTMIGSNVKADFCLKAKGDSMVNARIMDGDIVFIRSQPEVENGEIAAVAIDDEATLKRFYRDEITQTVTLISENPIYAPMVFTKECQKNVYILGKAVAFQSDVK</sequence>
<dbReference type="Gene3D" id="2.10.109.10">
    <property type="entry name" value="Umud Fragment, subunit A"/>
    <property type="match status" value="1"/>
</dbReference>
<evidence type="ECO:0000256" key="5">
    <source>
        <dbReference type="ARBA" id="ARBA00023204"/>
    </source>
</evidence>
<dbReference type="PATRIC" id="fig|476272.21.peg.583"/>
<accession>C0CQZ2</accession>
<dbReference type="InterPro" id="IPR001387">
    <property type="entry name" value="Cro/C1-type_HTH"/>
</dbReference>
<feature type="domain" description="Peptidase S24/S26A/S26B/S26C" evidence="8">
    <location>
        <begin position="104"/>
        <end position="220"/>
    </location>
</feature>
<evidence type="ECO:0000256" key="4">
    <source>
        <dbReference type="ARBA" id="ARBA00022813"/>
    </source>
</evidence>
<dbReference type="CDD" id="cd06529">
    <property type="entry name" value="S24_LexA-like"/>
    <property type="match status" value="1"/>
</dbReference>
<dbReference type="AlphaFoldDB" id="C0CQZ2"/>
<dbReference type="GO" id="GO:0006281">
    <property type="term" value="P:DNA repair"/>
    <property type="evidence" value="ECO:0007669"/>
    <property type="project" value="UniProtKB-KW"/>
</dbReference>
<dbReference type="Proteomes" id="UP000003100">
    <property type="component" value="Unassembled WGS sequence"/>
</dbReference>
<keyword evidence="3 7" id="KW-0378">Hydrolase</keyword>
<dbReference type="PRINTS" id="PR00726">
    <property type="entry name" value="LEXASERPTASE"/>
</dbReference>
<dbReference type="InterPro" id="IPR050077">
    <property type="entry name" value="LexA_repressor"/>
</dbReference>
<gene>
    <name evidence="9" type="ORF">RUMHYD_03305</name>
</gene>
<reference evidence="9 10" key="2">
    <citation type="submission" date="2009-02" db="EMBL/GenBank/DDBJ databases">
        <title>Draft genome sequence of Blautia hydrogenotrophica DSM 10507 (Ruminococcus hydrogenotrophicus DSM 10507).</title>
        <authorList>
            <person name="Sudarsanam P."/>
            <person name="Ley R."/>
            <person name="Guruge J."/>
            <person name="Turnbaugh P.J."/>
            <person name="Mahowald M."/>
            <person name="Liep D."/>
            <person name="Gordon J."/>
        </authorList>
    </citation>
    <scope>NUCLEOTIDE SEQUENCE [LARGE SCALE GENOMIC DNA]</scope>
    <source>
        <strain evidence="10">DSM 10507 / JCM 14656 / S5a33</strain>
    </source>
</reference>
<keyword evidence="4 7" id="KW-0068">Autocatalytic cleavage</keyword>
<dbReference type="PANTHER" id="PTHR33516:SF2">
    <property type="entry name" value="LEXA REPRESSOR-RELATED"/>
    <property type="match status" value="1"/>
</dbReference>
<evidence type="ECO:0000256" key="6">
    <source>
        <dbReference type="ARBA" id="ARBA00023236"/>
    </source>
</evidence>
<evidence type="ECO:0000256" key="2">
    <source>
        <dbReference type="ARBA" id="ARBA00022763"/>
    </source>
</evidence>
<dbReference type="GO" id="GO:0016787">
    <property type="term" value="F:hydrolase activity"/>
    <property type="evidence" value="ECO:0007669"/>
    <property type="project" value="UniProtKB-KW"/>
</dbReference>
<dbReference type="SUPFAM" id="SSF51306">
    <property type="entry name" value="LexA/Signal peptidase"/>
    <property type="match status" value="1"/>
</dbReference>
<dbReference type="Gene3D" id="1.10.260.40">
    <property type="entry name" value="lambda repressor-like DNA-binding domains"/>
    <property type="match status" value="1"/>
</dbReference>
<dbReference type="EMBL" id="ACBZ01000177">
    <property type="protein sequence ID" value="EEG47755.1"/>
    <property type="molecule type" value="Genomic_DNA"/>
</dbReference>
<name>C0CQZ2_BLAHS</name>
<dbReference type="Pfam" id="PF00717">
    <property type="entry name" value="Peptidase_S24"/>
    <property type="match status" value="1"/>
</dbReference>
<reference evidence="9 10" key="1">
    <citation type="submission" date="2009-01" db="EMBL/GenBank/DDBJ databases">
        <authorList>
            <person name="Fulton L."/>
            <person name="Clifton S."/>
            <person name="Fulton B."/>
            <person name="Xu J."/>
            <person name="Minx P."/>
            <person name="Pepin K.H."/>
            <person name="Johnson M."/>
            <person name="Bhonagiri V."/>
            <person name="Nash W.E."/>
            <person name="Mardis E.R."/>
            <person name="Wilson R.K."/>
        </authorList>
    </citation>
    <scope>NUCLEOTIDE SEQUENCE [LARGE SCALE GENOMIC DNA]</scope>
    <source>
        <strain evidence="10">DSM 10507 / JCM 14656 / S5a33</strain>
    </source>
</reference>
<proteinExistence type="inferred from homology"/>
<evidence type="ECO:0000256" key="3">
    <source>
        <dbReference type="ARBA" id="ARBA00022801"/>
    </source>
</evidence>
<protein>
    <recommendedName>
        <fullName evidence="8">Peptidase S24/S26A/S26B/S26C domain-containing protein</fullName>
    </recommendedName>
</protein>
<dbReference type="GO" id="GO:0006355">
    <property type="term" value="P:regulation of DNA-templated transcription"/>
    <property type="evidence" value="ECO:0007669"/>
    <property type="project" value="InterPro"/>
</dbReference>
<comment type="similarity">
    <text evidence="1 7">Belongs to the peptidase S24 family.</text>
</comment>
<keyword evidence="2" id="KW-0227">DNA damage</keyword>
<dbReference type="eggNOG" id="COG1974">
    <property type="taxonomic scope" value="Bacteria"/>
</dbReference>
<dbReference type="InterPro" id="IPR036286">
    <property type="entry name" value="LexA/Signal_pep-like_sf"/>
</dbReference>
<dbReference type="HOGENOM" id="CLU_066192_1_1_9"/>
<dbReference type="InterPro" id="IPR039418">
    <property type="entry name" value="LexA-like"/>
</dbReference>
<evidence type="ECO:0000313" key="9">
    <source>
        <dbReference type="EMBL" id="EEG47755.1"/>
    </source>
</evidence>
<keyword evidence="5" id="KW-0234">DNA repair</keyword>
<evidence type="ECO:0000259" key="8">
    <source>
        <dbReference type="Pfam" id="PF00717"/>
    </source>
</evidence>
<keyword evidence="10" id="KW-1185">Reference proteome</keyword>
<dbReference type="MEROPS" id="S24.001"/>
<dbReference type="InterPro" id="IPR015927">
    <property type="entry name" value="Peptidase_S24_S26A/B/C"/>
</dbReference>
<dbReference type="SUPFAM" id="SSF47413">
    <property type="entry name" value="lambda repressor-like DNA-binding domains"/>
    <property type="match status" value="1"/>
</dbReference>
<dbReference type="PANTHER" id="PTHR33516">
    <property type="entry name" value="LEXA REPRESSOR"/>
    <property type="match status" value="1"/>
</dbReference>